<evidence type="ECO:0000256" key="1">
    <source>
        <dbReference type="ARBA" id="ARBA00023121"/>
    </source>
</evidence>
<dbReference type="Pfam" id="PF02645">
    <property type="entry name" value="DegV"/>
    <property type="match status" value="1"/>
</dbReference>
<dbReference type="PANTHER" id="PTHR33434:SF2">
    <property type="entry name" value="FATTY ACID-BINDING PROTEIN TM_1468"/>
    <property type="match status" value="1"/>
</dbReference>
<sequence length="311" mass="35463">MKIGVVVDSACDLPRSYIDKYGLQILPIRLHFGDELFVDERDPQATMRFYQRYLNNPDTDAETEPPSVEEIKKLFLEKLVLEYDRALVLTVTKSRSPTFENANQASYAVMNEYKAVREEHGISNPFAMRVLDSKTLFTGQAVLTHETLRLIRKEEMPLEKLRPAVDDLSERVYAYLIPEDLQYVYNRGRKKGDKSVGWLSFKLGSALDMKPIIQMNRGESEAIKKIQGFENALGVLMDDTMEKIRNDELETKTICMSYAGNPEKIKKNPKYMELTRLAKKHGVETMLAVMSTTAGINVGPGSFSLAYIKKE</sequence>
<gene>
    <name evidence="2" type="ORF">VCB98_05790</name>
</gene>
<dbReference type="GO" id="GO:0008289">
    <property type="term" value="F:lipid binding"/>
    <property type="evidence" value="ECO:0007669"/>
    <property type="project" value="UniProtKB-KW"/>
</dbReference>
<dbReference type="NCBIfam" id="TIGR00762">
    <property type="entry name" value="DegV"/>
    <property type="match status" value="1"/>
</dbReference>
<dbReference type="RefSeq" id="WP_346050953.1">
    <property type="nucleotide sequence ID" value="NZ_JAYGII010000008.1"/>
</dbReference>
<dbReference type="PROSITE" id="PS51482">
    <property type="entry name" value="DEGV"/>
    <property type="match status" value="1"/>
</dbReference>
<dbReference type="InterPro" id="IPR050270">
    <property type="entry name" value="DegV_domain_contain"/>
</dbReference>
<dbReference type="PANTHER" id="PTHR33434">
    <property type="entry name" value="DEGV DOMAIN-CONTAINING PROTEIN DR_1986-RELATED"/>
    <property type="match status" value="1"/>
</dbReference>
<keyword evidence="1" id="KW-0446">Lipid-binding</keyword>
<dbReference type="Gene3D" id="3.40.50.10170">
    <property type="match status" value="1"/>
</dbReference>
<dbReference type="EMBL" id="JAYGII010000008">
    <property type="protein sequence ID" value="MEA5445324.1"/>
    <property type="molecule type" value="Genomic_DNA"/>
</dbReference>
<comment type="caution">
    <text evidence="2">The sequence shown here is derived from an EMBL/GenBank/DDBJ whole genome shotgun (WGS) entry which is preliminary data.</text>
</comment>
<evidence type="ECO:0000313" key="2">
    <source>
        <dbReference type="EMBL" id="MEA5445324.1"/>
    </source>
</evidence>
<proteinExistence type="predicted"/>
<dbReference type="SUPFAM" id="SSF82549">
    <property type="entry name" value="DAK1/DegV-like"/>
    <property type="match status" value="1"/>
</dbReference>
<dbReference type="Proteomes" id="UP001302316">
    <property type="component" value="Unassembled WGS sequence"/>
</dbReference>
<dbReference type="Gene3D" id="3.30.1180.10">
    <property type="match status" value="1"/>
</dbReference>
<dbReference type="InterPro" id="IPR043168">
    <property type="entry name" value="DegV_C"/>
</dbReference>
<dbReference type="InterPro" id="IPR003797">
    <property type="entry name" value="DegV"/>
</dbReference>
<accession>A0AAP6JFT3</accession>
<protein>
    <submittedName>
        <fullName evidence="2">DegV family protein</fullName>
    </submittedName>
</protein>
<name>A0AAP6JFT3_9GAMM</name>
<dbReference type="AlphaFoldDB" id="A0AAP6JFT3"/>
<keyword evidence="3" id="KW-1185">Reference proteome</keyword>
<organism evidence="2 3">
    <name type="scientific">Natronospira elongata</name>
    <dbReference type="NCBI Taxonomy" id="3110268"/>
    <lineage>
        <taxon>Bacteria</taxon>
        <taxon>Pseudomonadati</taxon>
        <taxon>Pseudomonadota</taxon>
        <taxon>Gammaproteobacteria</taxon>
        <taxon>Natronospirales</taxon>
        <taxon>Natronospiraceae</taxon>
        <taxon>Natronospira</taxon>
    </lineage>
</organism>
<evidence type="ECO:0000313" key="3">
    <source>
        <dbReference type="Proteomes" id="UP001302316"/>
    </source>
</evidence>
<reference evidence="2 3" key="1">
    <citation type="submission" date="2023-12" db="EMBL/GenBank/DDBJ databases">
        <title>Whole-genome sequencing of halo(alkali)philic microorganisms from hypersaline lakes.</title>
        <authorList>
            <person name="Sorokin D.Y."/>
            <person name="Merkel A.Y."/>
            <person name="Messina E."/>
            <person name="Yakimov M."/>
        </authorList>
    </citation>
    <scope>NUCLEOTIDE SEQUENCE [LARGE SCALE GENOMIC DNA]</scope>
    <source>
        <strain evidence="2 3">AB-CW1</strain>
    </source>
</reference>